<organism evidence="1 2">
    <name type="scientific">Streptomyces palmae</name>
    <dbReference type="NCBI Taxonomy" id="1701085"/>
    <lineage>
        <taxon>Bacteria</taxon>
        <taxon>Bacillati</taxon>
        <taxon>Actinomycetota</taxon>
        <taxon>Actinomycetes</taxon>
        <taxon>Kitasatosporales</taxon>
        <taxon>Streptomycetaceae</taxon>
        <taxon>Streptomyces</taxon>
    </lineage>
</organism>
<keyword evidence="2" id="KW-1185">Reference proteome</keyword>
<dbReference type="EMBL" id="SRID01000012">
    <property type="protein sequence ID" value="TGB17941.1"/>
    <property type="molecule type" value="Genomic_DNA"/>
</dbReference>
<sequence length="740" mass="81250">MLTYHEVMTVRLGALTTAATDWDAMAGDLQELERLYKSAVESVANDGQWVAVSADAAASRFAVTRKQFADAQVEARAIASLLRDAHGQFTTLIRDLEDIVEQAAKAGFYVNSQGKPVYDYTKIEGRNDPDSDYQDQVAKVQKAEAAWTKKIKGAVQAVDDADQGVKLVLRKAAGVRSLGDILMGHEASFNGSAGGDIQMYEAREAKKYADRLLAGEELDSGELEEWRRLLRVNSDHLIFSRTLLDSLGPEKALELSDKIDELAYYDDTKNKKLYLGVNGGLSDSLATATRVPDFKDAKGNHLRFGTEAYNKAFAGWKKTDDADFYNRWREAFREQSSNETSRRKVTDKQTVNAYQSLATLMLQGHGYSPQFVADVTDDMIAAEKGNSYIFHLRGKYSDENGKGWFANDPIDAALEVMSRDPEGAAGYLDPGTTAGKERFDYLLGDGGDSRDWNVIDTKRYVGDAELDADGAVDTDDRKGLGDALTAAATGVSPSGTAHGPTGHTDVNNRTFKYALKVLSGQGDDMPASLRDDMAKIFTNHGSEVLVAMRDYTARPGTLDQDQVMEVTKQISRSQYSYGLLHEGMNYAIVNSFYDKGQNPEDTLSGAGMAIGFMEQARYSALKGDQYDYSWDKMGSYHISGAILNFIPGYGDIIQRGADIATSAWVMDEQAQQAEKLTGDYKETYGLRRQQLNALADQWYVVNHDWARNHAGYSGDQGIYNSIAAAANDGNKKANGLGGNQ</sequence>
<evidence type="ECO:0000313" key="1">
    <source>
        <dbReference type="EMBL" id="TGB17941.1"/>
    </source>
</evidence>
<protein>
    <submittedName>
        <fullName evidence="1">Uncharacterized protein</fullName>
    </submittedName>
</protein>
<reference evidence="1 2" key="1">
    <citation type="submission" date="2019-03" db="EMBL/GenBank/DDBJ databases">
        <authorList>
            <person name="Gonzalez-Pimentel J.L."/>
        </authorList>
    </citation>
    <scope>NUCLEOTIDE SEQUENCE [LARGE SCALE GENOMIC DNA]</scope>
    <source>
        <strain evidence="1 2">JCM 31289</strain>
    </source>
</reference>
<dbReference type="Proteomes" id="UP000297948">
    <property type="component" value="Unassembled WGS sequence"/>
</dbReference>
<gene>
    <name evidence="1" type="ORF">E4099_02780</name>
</gene>
<proteinExistence type="predicted"/>
<dbReference type="OrthoDB" id="3543532at2"/>
<comment type="caution">
    <text evidence="1">The sequence shown here is derived from an EMBL/GenBank/DDBJ whole genome shotgun (WGS) entry which is preliminary data.</text>
</comment>
<dbReference type="AlphaFoldDB" id="A0A4Z0HG49"/>
<dbReference type="RefSeq" id="WP_135337281.1">
    <property type="nucleotide sequence ID" value="NZ_JBHLTX010000026.1"/>
</dbReference>
<accession>A0A4Z0HG49</accession>
<name>A0A4Z0HG49_9ACTN</name>
<evidence type="ECO:0000313" key="2">
    <source>
        <dbReference type="Proteomes" id="UP000297948"/>
    </source>
</evidence>